<dbReference type="STRING" id="1549855.AY555_05585"/>
<name>A0A143DDR4_9PROT</name>
<dbReference type="KEGG" id="hjo:AY555_05585"/>
<dbReference type="OrthoDB" id="8446920at2"/>
<dbReference type="AlphaFoldDB" id="A0A143DDR4"/>
<accession>A0A143DDR4</accession>
<proteinExistence type="predicted"/>
<organism evidence="1 2">
    <name type="scientific">Haematospirillum jordaniae</name>
    <dbReference type="NCBI Taxonomy" id="1549855"/>
    <lineage>
        <taxon>Bacteria</taxon>
        <taxon>Pseudomonadati</taxon>
        <taxon>Pseudomonadota</taxon>
        <taxon>Alphaproteobacteria</taxon>
        <taxon>Rhodospirillales</taxon>
        <taxon>Novispirillaceae</taxon>
        <taxon>Haematospirillum</taxon>
    </lineage>
</organism>
<keyword evidence="2" id="KW-1185">Reference proteome</keyword>
<gene>
    <name evidence="1" type="ORF">AY555_05585</name>
</gene>
<sequence>MTGEPDAVVGFSGVADVPFLKILRPGFRHCLIAVCDAGRGGWVVINPMAHCTEVIVMPVDPVCPALDVAQVMAAGGYKPVVTRRGVPPHRLAPVRVFSCVEAVKRILGRRWPWVLTPWQLYGALLNEKKDL</sequence>
<dbReference type="GeneID" id="53316624"/>
<dbReference type="Proteomes" id="UP000076066">
    <property type="component" value="Chromosome"/>
</dbReference>
<evidence type="ECO:0000313" key="2">
    <source>
        <dbReference type="Proteomes" id="UP000076066"/>
    </source>
</evidence>
<protein>
    <submittedName>
        <fullName evidence="1">Uncharacterized protein</fullName>
    </submittedName>
</protein>
<dbReference type="EMBL" id="CP014525">
    <property type="protein sequence ID" value="AMW34739.1"/>
    <property type="molecule type" value="Genomic_DNA"/>
</dbReference>
<dbReference type="RefSeq" id="WP_066134506.1">
    <property type="nucleotide sequence ID" value="NZ_CP014525.1"/>
</dbReference>
<evidence type="ECO:0000313" key="1">
    <source>
        <dbReference type="EMBL" id="AMW34739.1"/>
    </source>
</evidence>
<reference evidence="1 2" key="1">
    <citation type="submission" date="2016-02" db="EMBL/GenBank/DDBJ databases">
        <title>Complete Genome of H5569, the type strain of the newly described species Haematospirillium jordaniae.</title>
        <authorList>
            <person name="Nicholson A.C."/>
            <person name="Humrighouse B.W."/>
            <person name="Loparov V."/>
            <person name="McQuiston J.R."/>
        </authorList>
    </citation>
    <scope>NUCLEOTIDE SEQUENCE [LARGE SCALE GENOMIC DNA]</scope>
    <source>
        <strain evidence="1 2">H5569</strain>
    </source>
</reference>